<dbReference type="EMBL" id="JAFCMP010000527">
    <property type="protein sequence ID" value="KAG5177209.1"/>
    <property type="molecule type" value="Genomic_DNA"/>
</dbReference>
<evidence type="ECO:0000259" key="2">
    <source>
        <dbReference type="Pfam" id="PF16684"/>
    </source>
</evidence>
<dbReference type="AlphaFoldDB" id="A0A835YL11"/>
<reference evidence="3" key="1">
    <citation type="submission" date="2021-02" db="EMBL/GenBank/DDBJ databases">
        <title>First Annotated Genome of the Yellow-green Alga Tribonema minus.</title>
        <authorList>
            <person name="Mahan K.M."/>
        </authorList>
    </citation>
    <scope>NUCLEOTIDE SEQUENCE</scope>
    <source>
        <strain evidence="3">UTEX B ZZ1240</strain>
    </source>
</reference>
<dbReference type="InterPro" id="IPR038280">
    <property type="entry name" value="ResT/TelK_cat_sf"/>
</dbReference>
<sequence length="655" mass="72529">MFGIVIKDRNTCTRGIVLAPTTTNKNTRETCVLKKSLRDATRLKKLNDRRDAKETMRRVNLKEKFGKPPVKGLDDDWVSSGEESDADIESGSERDSVTASDRTESTEAYGSMSVSSVDTDTDSDAVSMSVTPSATETKVFFDGAKMYQQLAERISMSMYGACGVQPEDVPQLESVFEVNIGKTTVAARFARKLRTTEAMLQLALDTIRLTFFADDKVVAIEKRTKACKVSKLAVEVLESADRHDHEDELVTKEVEFCMDYVVNLLERKAYVASLTVLIMLVYLCHMMSTDVHLFLAAFLEDTKDASAVLDCISQKWPKCRATYLSCVKAAWMAQEIYSEECVAKMADIDALLKKKLTGSRGKTRESVKMAIDDYAKFKALSLKDKTGVQKLLRQQPLTGLEDVDAAIQKLPILPQYVRDLHLTKQECDDAARKSMEALATKSVNSINIDASDLIAKCEKTLNDTESNAFDLAAAIALTCGRRMVEIFSVGSFDVVADDQRTLAFAGQVKKRFGSDDSTVHIPTLTEASAVLAATNKLRSEKKCDGLSNREINLKYSNSCQSAARRLLGKDGHFHELRAMYAVIAFNATLPHSYSLNAFVSRVLGHVGLGNSLTYACINVCNLASEHKFRWSHIDACGVTASLKRKTLREVIRKTS</sequence>
<name>A0A835YL11_9STRA</name>
<protein>
    <recommendedName>
        <fullName evidence="2">Telomere resolvase ResT/TelK catalytic domain-containing protein</fullName>
    </recommendedName>
</protein>
<feature type="region of interest" description="Disordered" evidence="1">
    <location>
        <begin position="46"/>
        <end position="129"/>
    </location>
</feature>
<feature type="compositionally biased region" description="Basic and acidic residues" evidence="1">
    <location>
        <begin position="91"/>
        <end position="105"/>
    </location>
</feature>
<evidence type="ECO:0000313" key="4">
    <source>
        <dbReference type="Proteomes" id="UP000664859"/>
    </source>
</evidence>
<feature type="compositionally biased region" description="Basic and acidic residues" evidence="1">
    <location>
        <begin position="46"/>
        <end position="66"/>
    </location>
</feature>
<dbReference type="Pfam" id="PF16684">
    <property type="entry name" value="ResT-TelK_cat"/>
    <property type="match status" value="1"/>
</dbReference>
<evidence type="ECO:0000313" key="3">
    <source>
        <dbReference type="EMBL" id="KAG5177209.1"/>
    </source>
</evidence>
<feature type="compositionally biased region" description="Low complexity" evidence="1">
    <location>
        <begin position="111"/>
        <end position="129"/>
    </location>
</feature>
<dbReference type="Gene3D" id="1.10.443.30">
    <property type="entry name" value="Telomere resolvase"/>
    <property type="match status" value="1"/>
</dbReference>
<gene>
    <name evidence="3" type="ORF">JKP88DRAFT_282047</name>
</gene>
<dbReference type="Proteomes" id="UP000664859">
    <property type="component" value="Unassembled WGS sequence"/>
</dbReference>
<keyword evidence="4" id="KW-1185">Reference proteome</keyword>
<organism evidence="3 4">
    <name type="scientific">Tribonema minus</name>
    <dbReference type="NCBI Taxonomy" id="303371"/>
    <lineage>
        <taxon>Eukaryota</taxon>
        <taxon>Sar</taxon>
        <taxon>Stramenopiles</taxon>
        <taxon>Ochrophyta</taxon>
        <taxon>PX clade</taxon>
        <taxon>Xanthophyceae</taxon>
        <taxon>Tribonematales</taxon>
        <taxon>Tribonemataceae</taxon>
        <taxon>Tribonema</taxon>
    </lineage>
</organism>
<dbReference type="InterPro" id="IPR032047">
    <property type="entry name" value="ResT/TelK_cat"/>
</dbReference>
<comment type="caution">
    <text evidence="3">The sequence shown here is derived from an EMBL/GenBank/DDBJ whole genome shotgun (WGS) entry which is preliminary data.</text>
</comment>
<feature type="domain" description="Telomere resolvase ResT/TelK catalytic" evidence="2">
    <location>
        <begin position="445"/>
        <end position="606"/>
    </location>
</feature>
<proteinExistence type="predicted"/>
<evidence type="ECO:0000256" key="1">
    <source>
        <dbReference type="SAM" id="MobiDB-lite"/>
    </source>
</evidence>
<accession>A0A835YL11</accession>